<keyword evidence="2 8" id="KW-0436">Ligase</keyword>
<comment type="caution">
    <text evidence="11">The sequence shown here is derived from an EMBL/GenBank/DDBJ whole genome shotgun (WGS) entry which is preliminary data.</text>
</comment>
<dbReference type="InterPro" id="IPR001412">
    <property type="entry name" value="aa-tRNA-synth_I_CS"/>
</dbReference>
<feature type="binding site" evidence="8">
    <location>
        <begin position="8"/>
        <end position="10"/>
    </location>
    <ligand>
        <name>ATP</name>
        <dbReference type="ChEBI" id="CHEBI:30616"/>
    </ligand>
</feature>
<feature type="short sequence motif" description="'HIGH' region" evidence="8">
    <location>
        <begin position="9"/>
        <end position="17"/>
    </location>
</feature>
<keyword evidence="6 8" id="KW-0030">Aminoacyl-tRNA synthetase</keyword>
<dbReference type="InterPro" id="IPR002306">
    <property type="entry name" value="Trp-tRNA-ligase"/>
</dbReference>
<dbReference type="GO" id="GO:0004830">
    <property type="term" value="F:tryptophan-tRNA ligase activity"/>
    <property type="evidence" value="ECO:0007669"/>
    <property type="project" value="UniProtKB-UniRule"/>
</dbReference>
<evidence type="ECO:0000313" key="11">
    <source>
        <dbReference type="EMBL" id="OHA01508.1"/>
    </source>
</evidence>
<keyword evidence="8" id="KW-0963">Cytoplasm</keyword>
<dbReference type="GO" id="GO:0006436">
    <property type="term" value="P:tryptophanyl-tRNA aminoacylation"/>
    <property type="evidence" value="ECO:0007669"/>
    <property type="project" value="UniProtKB-UniRule"/>
</dbReference>
<dbReference type="PROSITE" id="PS00178">
    <property type="entry name" value="AA_TRNA_LIGASE_I"/>
    <property type="match status" value="1"/>
</dbReference>
<feature type="binding site" evidence="8">
    <location>
        <position position="180"/>
    </location>
    <ligand>
        <name>ATP</name>
        <dbReference type="ChEBI" id="CHEBI:30616"/>
    </ligand>
</feature>
<feature type="binding site" evidence="8">
    <location>
        <begin position="189"/>
        <end position="193"/>
    </location>
    <ligand>
        <name>ATP</name>
        <dbReference type="ChEBI" id="CHEBI:30616"/>
    </ligand>
</feature>
<comment type="function">
    <text evidence="8">Catalyzes the attachment of tryptophan to tRNA(Trp).</text>
</comment>
<comment type="catalytic activity">
    <reaction evidence="7 8">
        <text>tRNA(Trp) + L-tryptophan + ATP = L-tryptophyl-tRNA(Trp) + AMP + diphosphate + H(+)</text>
        <dbReference type="Rhea" id="RHEA:24080"/>
        <dbReference type="Rhea" id="RHEA-COMP:9671"/>
        <dbReference type="Rhea" id="RHEA-COMP:9705"/>
        <dbReference type="ChEBI" id="CHEBI:15378"/>
        <dbReference type="ChEBI" id="CHEBI:30616"/>
        <dbReference type="ChEBI" id="CHEBI:33019"/>
        <dbReference type="ChEBI" id="CHEBI:57912"/>
        <dbReference type="ChEBI" id="CHEBI:78442"/>
        <dbReference type="ChEBI" id="CHEBI:78535"/>
        <dbReference type="ChEBI" id="CHEBI:456215"/>
        <dbReference type="EC" id="6.1.1.2"/>
    </reaction>
</comment>
<dbReference type="EMBL" id="MHQJ01000015">
    <property type="protein sequence ID" value="OHA01508.1"/>
    <property type="molecule type" value="Genomic_DNA"/>
</dbReference>
<comment type="subunit">
    <text evidence="8">Homodimer.</text>
</comment>
<evidence type="ECO:0000256" key="2">
    <source>
        <dbReference type="ARBA" id="ARBA00022598"/>
    </source>
</evidence>
<comment type="similarity">
    <text evidence="1 8 9">Belongs to the class-I aminoacyl-tRNA synthetase family.</text>
</comment>
<feature type="compositionally biased region" description="Basic and acidic residues" evidence="10">
    <location>
        <begin position="185"/>
        <end position="200"/>
    </location>
</feature>
<dbReference type="GO" id="GO:0005829">
    <property type="term" value="C:cytosol"/>
    <property type="evidence" value="ECO:0007669"/>
    <property type="project" value="TreeGrafter"/>
</dbReference>
<dbReference type="Gene3D" id="1.10.240.10">
    <property type="entry name" value="Tyrosyl-Transfer RNA Synthetase"/>
    <property type="match status" value="1"/>
</dbReference>
<feature type="region of interest" description="Disordered" evidence="10">
    <location>
        <begin position="184"/>
        <end position="204"/>
    </location>
</feature>
<evidence type="ECO:0000256" key="1">
    <source>
        <dbReference type="ARBA" id="ARBA00005594"/>
    </source>
</evidence>
<evidence type="ECO:0000256" key="4">
    <source>
        <dbReference type="ARBA" id="ARBA00022840"/>
    </source>
</evidence>
<keyword evidence="3 8" id="KW-0547">Nucleotide-binding</keyword>
<dbReference type="Pfam" id="PF00579">
    <property type="entry name" value="tRNA-synt_1b"/>
    <property type="match status" value="1"/>
</dbReference>
<dbReference type="STRING" id="1802271.A3C11_01090"/>
<dbReference type="FunFam" id="1.10.240.10:FF:000002">
    <property type="entry name" value="Tryptophan--tRNA ligase"/>
    <property type="match status" value="1"/>
</dbReference>
<dbReference type="Proteomes" id="UP000177362">
    <property type="component" value="Unassembled WGS sequence"/>
</dbReference>
<keyword evidence="5 8" id="KW-0648">Protein biosynthesis</keyword>
<proteinExistence type="inferred from homology"/>
<dbReference type="InterPro" id="IPR002305">
    <property type="entry name" value="aa-tRNA-synth_Ic"/>
</dbReference>
<feature type="binding site" evidence="8">
    <location>
        <position position="129"/>
    </location>
    <ligand>
        <name>L-tryptophan</name>
        <dbReference type="ChEBI" id="CHEBI:57912"/>
    </ligand>
</feature>
<dbReference type="HAMAP" id="MF_00140_B">
    <property type="entry name" value="Trp_tRNA_synth_B"/>
    <property type="match status" value="1"/>
</dbReference>
<dbReference type="AlphaFoldDB" id="A0A1G2KQ13"/>
<comment type="subcellular location">
    <subcellularLocation>
        <location evidence="8">Cytoplasm</location>
    </subcellularLocation>
</comment>
<protein>
    <recommendedName>
        <fullName evidence="8">Tryptophan--tRNA ligase</fullName>
        <ecNumber evidence="8">6.1.1.2</ecNumber>
    </recommendedName>
    <alternativeName>
        <fullName evidence="8">Tryptophanyl-tRNA synthetase</fullName>
        <shortName evidence="8">TrpRS</shortName>
    </alternativeName>
</protein>
<feature type="binding site" evidence="8">
    <location>
        <begin position="141"/>
        <end position="143"/>
    </location>
    <ligand>
        <name>ATP</name>
        <dbReference type="ChEBI" id="CHEBI:30616"/>
    </ligand>
</feature>
<organism evidence="11 12">
    <name type="scientific">Candidatus Sungbacteria bacterium RIFCSPHIGHO2_02_FULL_49_12</name>
    <dbReference type="NCBI Taxonomy" id="1802271"/>
    <lineage>
        <taxon>Bacteria</taxon>
        <taxon>Candidatus Sungiibacteriota</taxon>
    </lineage>
</organism>
<evidence type="ECO:0000256" key="6">
    <source>
        <dbReference type="ARBA" id="ARBA00023146"/>
    </source>
</evidence>
<reference evidence="11 12" key="1">
    <citation type="journal article" date="2016" name="Nat. Commun.">
        <title>Thousands of microbial genomes shed light on interconnected biogeochemical processes in an aquifer system.</title>
        <authorList>
            <person name="Anantharaman K."/>
            <person name="Brown C.T."/>
            <person name="Hug L.A."/>
            <person name="Sharon I."/>
            <person name="Castelle C.J."/>
            <person name="Probst A.J."/>
            <person name="Thomas B.C."/>
            <person name="Singh A."/>
            <person name="Wilkins M.J."/>
            <person name="Karaoz U."/>
            <person name="Brodie E.L."/>
            <person name="Williams K.H."/>
            <person name="Hubbard S.S."/>
            <person name="Banfield J.F."/>
        </authorList>
    </citation>
    <scope>NUCLEOTIDE SEQUENCE [LARGE SCALE GENOMIC DNA]</scope>
</reference>
<name>A0A1G2KQ13_9BACT</name>
<dbReference type="InterPro" id="IPR024109">
    <property type="entry name" value="Trp-tRNA-ligase_bac-type"/>
</dbReference>
<evidence type="ECO:0000313" key="12">
    <source>
        <dbReference type="Proteomes" id="UP000177362"/>
    </source>
</evidence>
<dbReference type="PRINTS" id="PR01039">
    <property type="entry name" value="TRNASYNTHTRP"/>
</dbReference>
<dbReference type="InterPro" id="IPR014729">
    <property type="entry name" value="Rossmann-like_a/b/a_fold"/>
</dbReference>
<evidence type="ECO:0000256" key="5">
    <source>
        <dbReference type="ARBA" id="ARBA00022917"/>
    </source>
</evidence>
<dbReference type="InterPro" id="IPR050203">
    <property type="entry name" value="Trp-tRNA_synthetase"/>
</dbReference>
<evidence type="ECO:0000256" key="10">
    <source>
        <dbReference type="SAM" id="MobiDB-lite"/>
    </source>
</evidence>
<accession>A0A1G2KQ13</accession>
<feature type="short sequence motif" description="'KMSKS' region" evidence="8">
    <location>
        <begin position="189"/>
        <end position="193"/>
    </location>
</feature>
<dbReference type="Gene3D" id="3.40.50.620">
    <property type="entry name" value="HUPs"/>
    <property type="match status" value="1"/>
</dbReference>
<dbReference type="EC" id="6.1.1.2" evidence="8"/>
<dbReference type="PANTHER" id="PTHR43766:SF1">
    <property type="entry name" value="TRYPTOPHAN--TRNA LIGASE, MITOCHONDRIAL"/>
    <property type="match status" value="1"/>
</dbReference>
<keyword evidence="4 8" id="KW-0067">ATP-binding</keyword>
<feature type="binding site" evidence="8">
    <location>
        <begin position="16"/>
        <end position="17"/>
    </location>
    <ligand>
        <name>ATP</name>
        <dbReference type="ChEBI" id="CHEBI:30616"/>
    </ligand>
</feature>
<evidence type="ECO:0000256" key="9">
    <source>
        <dbReference type="RuleBase" id="RU363036"/>
    </source>
</evidence>
<gene>
    <name evidence="8" type="primary">trpS</name>
    <name evidence="11" type="ORF">A3C11_01090</name>
</gene>
<dbReference type="SUPFAM" id="SSF52374">
    <property type="entry name" value="Nucleotidylyl transferase"/>
    <property type="match status" value="1"/>
</dbReference>
<dbReference type="PANTHER" id="PTHR43766">
    <property type="entry name" value="TRYPTOPHAN--TRNA LIGASE, MITOCHONDRIAL"/>
    <property type="match status" value="1"/>
</dbReference>
<evidence type="ECO:0000256" key="3">
    <source>
        <dbReference type="ARBA" id="ARBA00022741"/>
    </source>
</evidence>
<evidence type="ECO:0000256" key="7">
    <source>
        <dbReference type="ARBA" id="ARBA00049929"/>
    </source>
</evidence>
<dbReference type="CDD" id="cd00806">
    <property type="entry name" value="TrpRS_core"/>
    <property type="match status" value="1"/>
</dbReference>
<dbReference type="GO" id="GO:0005524">
    <property type="term" value="F:ATP binding"/>
    <property type="evidence" value="ECO:0007669"/>
    <property type="project" value="UniProtKB-UniRule"/>
</dbReference>
<sequence length="325" mass="36137">MKIFSGIQPTGNLHIGNYLGAIKQWVALQNENDAIYCVVDEHAITVPQEPDDLRRRTLEATMTLLAAGIDPEKVILFVQSHIPAHTELGWILNTITPLGELERMTQYKDKKSKSAYAGLFNYPVLMAADILLYQTDAVPVGEDQVQHIELARSLAERFNNRFGETFTVPKPQLKKETARIMSLAEPDKKMSKSDESDKSRINLNDSPDVIRQKIKSAVTDSGSDIQYDPAKKPAISNLINIYSAFVDLPVDEISAIHKSASYADFKAKLAEEIIRMLAPFQEKFALLQKDPSGTVLILKSGAEKAADIANKTLARVKERIGFLKA</sequence>
<dbReference type="NCBIfam" id="TIGR00233">
    <property type="entry name" value="trpS"/>
    <property type="match status" value="1"/>
</dbReference>
<evidence type="ECO:0000256" key="8">
    <source>
        <dbReference type="HAMAP-Rule" id="MF_00140"/>
    </source>
</evidence>